<evidence type="ECO:0000313" key="2">
    <source>
        <dbReference type="WBParaSite" id="BXY_0459000.1"/>
    </source>
</evidence>
<dbReference type="AlphaFoldDB" id="A0A1I7RV29"/>
<evidence type="ECO:0000313" key="1">
    <source>
        <dbReference type="Proteomes" id="UP000095284"/>
    </source>
</evidence>
<reference evidence="2" key="1">
    <citation type="submission" date="2016-11" db="UniProtKB">
        <authorList>
            <consortium name="WormBaseParasite"/>
        </authorList>
    </citation>
    <scope>IDENTIFICATION</scope>
</reference>
<protein>
    <submittedName>
        <fullName evidence="2">Uncharacterized protein</fullName>
    </submittedName>
</protein>
<dbReference type="Proteomes" id="UP000095284">
    <property type="component" value="Unplaced"/>
</dbReference>
<name>A0A1I7RV29_BURXY</name>
<organism evidence="1 2">
    <name type="scientific">Bursaphelenchus xylophilus</name>
    <name type="common">Pinewood nematode worm</name>
    <name type="synonym">Aphelenchoides xylophilus</name>
    <dbReference type="NCBI Taxonomy" id="6326"/>
    <lineage>
        <taxon>Eukaryota</taxon>
        <taxon>Metazoa</taxon>
        <taxon>Ecdysozoa</taxon>
        <taxon>Nematoda</taxon>
        <taxon>Chromadorea</taxon>
        <taxon>Rhabditida</taxon>
        <taxon>Tylenchina</taxon>
        <taxon>Tylenchomorpha</taxon>
        <taxon>Aphelenchoidea</taxon>
        <taxon>Aphelenchoididae</taxon>
        <taxon>Bursaphelenchus</taxon>
    </lineage>
</organism>
<proteinExistence type="predicted"/>
<dbReference type="WBParaSite" id="BXY_0459000.1">
    <property type="protein sequence ID" value="BXY_0459000.1"/>
    <property type="gene ID" value="BXY_0459000"/>
</dbReference>
<accession>A0A1I7RV29</accession>
<sequence>MLDLEELHNKIPKKFFVAGPAIGGRVNKNKNTFGYSNVKLLFEWNFYKGKSAKSSIPTSESPPQGREYRCFLNRSIFG</sequence>